<sequence>MTTLSFDPARVPFSRAGAWMALTLLTEEVWGRVGFKGAPRLALRVLHGDAPDYGRAIDLTPLYDGDCRYEADAERLRIVADTGVIEFAFRDARTLVVSGEGLGLRLEASQVIWYDNLQPDGPDGWTWMASAFRSEFKLRALSGQIAADAPWTGMRADHIRVYAGGDGLPWVLEIGETWWRASEPAPIPHSWADWLARIPAVPAEWEAARQLAAYVGWSALVEPQGHFTRPAMLMSKNWMASVWSWDHCFNALALAPIDAGLAWDQYRLPFDLQASDGRLPDQANDRRLFWNFVKPPVHGWTLRRLIETGVVSDEKLAWIYSRLAAWTEWWMRDRGGDAGLPFYRHGNDSGWDNATPFKIGMPVAGPDLAAMLVIQMDVLGEVAAGLGRLDEAEAWRARADTLLARLIERLWTGETFVARRVSDGAVHASDSLVAVIPIILGERLPAAILAALVAKIGEPGRFLCSAGLATEALTSPQHESDGYWRGPVWAPTTLLVVEGLRAVGERALAHDIARRFCETCARSGMAENFDAVTRAPLRDHAYSWTASVFLLLAASLR</sequence>
<accession>A0A552UHS0</accession>
<dbReference type="Pfam" id="PF22422">
    <property type="entry name" value="MGH1-like_GH"/>
    <property type="match status" value="1"/>
</dbReference>
<dbReference type="GO" id="GO:0006487">
    <property type="term" value="P:protein N-linked glycosylation"/>
    <property type="evidence" value="ECO:0007669"/>
    <property type="project" value="TreeGrafter"/>
</dbReference>
<keyword evidence="2" id="KW-0378">Hydrolase</keyword>
<dbReference type="OrthoDB" id="106887at2"/>
<organism evidence="5 6">
    <name type="scientific">Glacieibacterium frigidum</name>
    <dbReference type="NCBI Taxonomy" id="2593303"/>
    <lineage>
        <taxon>Bacteria</taxon>
        <taxon>Pseudomonadati</taxon>
        <taxon>Pseudomonadota</taxon>
        <taxon>Alphaproteobacteria</taxon>
        <taxon>Sphingomonadales</taxon>
        <taxon>Sphingosinicellaceae</taxon>
        <taxon>Glacieibacterium</taxon>
    </lineage>
</organism>
<dbReference type="GO" id="GO:0009311">
    <property type="term" value="P:oligosaccharide metabolic process"/>
    <property type="evidence" value="ECO:0007669"/>
    <property type="project" value="InterPro"/>
</dbReference>
<dbReference type="Proteomes" id="UP000317894">
    <property type="component" value="Unassembled WGS sequence"/>
</dbReference>
<dbReference type="InterPro" id="IPR054491">
    <property type="entry name" value="MGH1-like_GH"/>
</dbReference>
<dbReference type="GO" id="GO:0004573">
    <property type="term" value="F:Glc3Man9GlcNAc2 oligosaccharide glucosidase activity"/>
    <property type="evidence" value="ECO:0007669"/>
    <property type="project" value="InterPro"/>
</dbReference>
<proteinExistence type="inferred from homology"/>
<dbReference type="AlphaFoldDB" id="A0A552UHS0"/>
<gene>
    <name evidence="5" type="ORF">FMM06_06445</name>
</gene>
<evidence type="ECO:0000256" key="3">
    <source>
        <dbReference type="ARBA" id="ARBA00023295"/>
    </source>
</evidence>
<keyword evidence="3" id="KW-0326">Glycosidase</keyword>
<dbReference type="InterPro" id="IPR012341">
    <property type="entry name" value="6hp_glycosidase-like_sf"/>
</dbReference>
<dbReference type="EMBL" id="VJWA01000001">
    <property type="protein sequence ID" value="TRW17772.1"/>
    <property type="molecule type" value="Genomic_DNA"/>
</dbReference>
<dbReference type="InterPro" id="IPR008928">
    <property type="entry name" value="6-hairpin_glycosidase_sf"/>
</dbReference>
<reference evidence="5 6" key="1">
    <citation type="submission" date="2019-07" db="EMBL/GenBank/DDBJ databases">
        <title>Novel species isolated from glacier.</title>
        <authorList>
            <person name="Liu Q."/>
            <person name="Xin Y.-H."/>
        </authorList>
    </citation>
    <scope>NUCLEOTIDE SEQUENCE [LARGE SCALE GENOMIC DNA]</scope>
    <source>
        <strain evidence="5 6">LB1R16</strain>
    </source>
</reference>
<dbReference type="SUPFAM" id="SSF48208">
    <property type="entry name" value="Six-hairpin glycosidases"/>
    <property type="match status" value="1"/>
</dbReference>
<dbReference type="PANTHER" id="PTHR10412:SF11">
    <property type="entry name" value="MANNOSYL-OLIGOSACCHARIDE GLUCOSIDASE"/>
    <property type="match status" value="1"/>
</dbReference>
<evidence type="ECO:0000256" key="1">
    <source>
        <dbReference type="ARBA" id="ARBA00010833"/>
    </source>
</evidence>
<dbReference type="Gene3D" id="1.50.10.10">
    <property type="match status" value="1"/>
</dbReference>
<protein>
    <recommendedName>
        <fullName evidence="4">Mannosylglycerate hydrolase MGH1-like glycoside hydrolase domain-containing protein</fullName>
    </recommendedName>
</protein>
<feature type="domain" description="Mannosylglycerate hydrolase MGH1-like glycoside hydrolase" evidence="4">
    <location>
        <begin position="242"/>
        <end position="545"/>
    </location>
</feature>
<dbReference type="PANTHER" id="PTHR10412">
    <property type="entry name" value="MANNOSYL-OLIGOSACCHARIDE GLUCOSIDASE"/>
    <property type="match status" value="1"/>
</dbReference>
<evidence type="ECO:0000313" key="5">
    <source>
        <dbReference type="EMBL" id="TRW17772.1"/>
    </source>
</evidence>
<name>A0A552UHS0_9SPHN</name>
<comment type="similarity">
    <text evidence="1">Belongs to the glycosyl hydrolase 63 family.</text>
</comment>
<dbReference type="InterPro" id="IPR004888">
    <property type="entry name" value="Glycoside_hydrolase_63"/>
</dbReference>
<evidence type="ECO:0000259" key="4">
    <source>
        <dbReference type="Pfam" id="PF22422"/>
    </source>
</evidence>
<comment type="caution">
    <text evidence="5">The sequence shown here is derived from an EMBL/GenBank/DDBJ whole genome shotgun (WGS) entry which is preliminary data.</text>
</comment>
<evidence type="ECO:0000313" key="6">
    <source>
        <dbReference type="Proteomes" id="UP000317894"/>
    </source>
</evidence>
<evidence type="ECO:0000256" key="2">
    <source>
        <dbReference type="ARBA" id="ARBA00022801"/>
    </source>
</evidence>
<keyword evidence="6" id="KW-1185">Reference proteome</keyword>